<dbReference type="InterPro" id="IPR021489">
    <property type="entry name" value="DUF3143"/>
</dbReference>
<organism evidence="1 2">
    <name type="scientific">Merismopedia glauca CCAP 1448/3</name>
    <dbReference type="NCBI Taxonomy" id="1296344"/>
    <lineage>
        <taxon>Bacteria</taxon>
        <taxon>Bacillati</taxon>
        <taxon>Cyanobacteriota</taxon>
        <taxon>Cyanophyceae</taxon>
        <taxon>Synechococcales</taxon>
        <taxon>Merismopediaceae</taxon>
        <taxon>Merismopedia</taxon>
    </lineage>
</organism>
<accession>A0A2T1C8M7</accession>
<reference evidence="1 2" key="1">
    <citation type="submission" date="2018-02" db="EMBL/GenBank/DDBJ databases">
        <authorList>
            <person name="Cohen D.B."/>
            <person name="Kent A.D."/>
        </authorList>
    </citation>
    <scope>NUCLEOTIDE SEQUENCE [LARGE SCALE GENOMIC DNA]</scope>
    <source>
        <strain evidence="1 2">CCAP 1448/3</strain>
    </source>
</reference>
<dbReference type="PANTHER" id="PTHR35765">
    <property type="entry name" value="OS05G0569200 PROTEIN"/>
    <property type="match status" value="1"/>
</dbReference>
<comment type="caution">
    <text evidence="1">The sequence shown here is derived from an EMBL/GenBank/DDBJ whole genome shotgun (WGS) entry which is preliminary data.</text>
</comment>
<dbReference type="AlphaFoldDB" id="A0A2T1C8M7"/>
<name>A0A2T1C8M7_9CYAN</name>
<evidence type="ECO:0000313" key="1">
    <source>
        <dbReference type="EMBL" id="PSB04493.1"/>
    </source>
</evidence>
<dbReference type="OrthoDB" id="487334at2"/>
<dbReference type="Proteomes" id="UP000238762">
    <property type="component" value="Unassembled WGS sequence"/>
</dbReference>
<dbReference type="PANTHER" id="PTHR35765:SF2">
    <property type="entry name" value="OS05G0569200 PROTEIN"/>
    <property type="match status" value="1"/>
</dbReference>
<reference evidence="1 2" key="2">
    <citation type="submission" date="2018-03" db="EMBL/GenBank/DDBJ databases">
        <title>The ancient ancestry and fast evolution of plastids.</title>
        <authorList>
            <person name="Moore K.R."/>
            <person name="Magnabosco C."/>
            <person name="Momper L."/>
            <person name="Gold D.A."/>
            <person name="Bosak T."/>
            <person name="Fournier G.P."/>
        </authorList>
    </citation>
    <scope>NUCLEOTIDE SEQUENCE [LARGE SCALE GENOMIC DNA]</scope>
    <source>
        <strain evidence="1 2">CCAP 1448/3</strain>
    </source>
</reference>
<protein>
    <submittedName>
        <fullName evidence="1">DUF3143 domain-containing protein</fullName>
    </submittedName>
</protein>
<dbReference type="RefSeq" id="WP_106287265.1">
    <property type="nucleotide sequence ID" value="NZ_CAWNTC010000180.1"/>
</dbReference>
<keyword evidence="2" id="KW-1185">Reference proteome</keyword>
<sequence length="90" mass="10447">MELPAPETPLYSHTLPQIEMWLTEQGCQQDPQSLNSWRIEAQKWQAELVLEIEELVVCYLDTGEQGDDLYRSFRYSLSRQDIQDAVFAGP</sequence>
<dbReference type="Pfam" id="PF11341">
    <property type="entry name" value="DUF3143"/>
    <property type="match status" value="1"/>
</dbReference>
<gene>
    <name evidence="1" type="ORF">C7B64_03480</name>
</gene>
<proteinExistence type="predicted"/>
<dbReference type="EMBL" id="PVWJ01000011">
    <property type="protein sequence ID" value="PSB04493.1"/>
    <property type="molecule type" value="Genomic_DNA"/>
</dbReference>
<evidence type="ECO:0000313" key="2">
    <source>
        <dbReference type="Proteomes" id="UP000238762"/>
    </source>
</evidence>